<evidence type="ECO:0000256" key="1">
    <source>
        <dbReference type="ARBA" id="ARBA00004123"/>
    </source>
</evidence>
<evidence type="ECO:0000256" key="2">
    <source>
        <dbReference type="ARBA" id="ARBA00023242"/>
    </source>
</evidence>
<evidence type="ECO:0000259" key="4">
    <source>
        <dbReference type="PROSITE" id="PS50048"/>
    </source>
</evidence>
<dbReference type="GeneID" id="70190284"/>
<name>A0A9P9BVM6_9PEZI</name>
<dbReference type="SUPFAM" id="SSF57701">
    <property type="entry name" value="Zn2/Cys6 DNA-binding domain"/>
    <property type="match status" value="1"/>
</dbReference>
<dbReference type="AlphaFoldDB" id="A0A9P9BVM6"/>
<feature type="region of interest" description="Disordered" evidence="3">
    <location>
        <begin position="589"/>
        <end position="613"/>
    </location>
</feature>
<dbReference type="InterPro" id="IPR001138">
    <property type="entry name" value="Zn2Cys6_DnaBD"/>
</dbReference>
<proteinExistence type="predicted"/>
<evidence type="ECO:0000313" key="5">
    <source>
        <dbReference type="EMBL" id="KAH7039720.1"/>
    </source>
</evidence>
<dbReference type="Pfam" id="PF11951">
    <property type="entry name" value="Fungal_trans_2"/>
    <property type="match status" value="1"/>
</dbReference>
<sequence length="979" mass="105986">MTRHSKTRSGCRVCKGKRLKCDETKPSCLNCVRRGIQCPGYQITLRWSAKHQHSGPPSCAVDAAAARSYTTRKQTPKSGSAMPATVAGTEEGWQATAIPDHDSLHAPSGYASGDTLLAARNGRPLLPPSWTLDTESPAMLSDLPVTSPRTSEDTSQSVMSINCSLHDLGIIAFHDDQPSFSSDQTVPDVHGIPSATSHSNTFEDCKYLDTSANPRNTQLHFVDEIVLVTPHSIEKPAGHCYKTPSIPATLFDPSTMLVEFWFHSVCSGWAAYDSPSNPFRRLCASLWSCSAPVFYSMQTMAAASIQQRHHEQHWPRHWPEQIRQVVLAAPKSSTQALIQEISALFPSHGDNPGNITSNGKLVLPSGLLVSLFCMSSSLSWIDSHQLGTQYLRHARVILELFDLKVECLSHEDIELLEFFKGCLIYEQMLRSIVSDDANDVCSLTTQLEPGASLNIVHGPDVQHPYAIDDEARHATSLQHPSPPRLALHAWTGIPSMISWLFGKVMVLCRRSRALWRGSARVDFKLMHNAMAQFEQAKELEERLLTIDVWSIIDSEDEGDVAGAAQPNRDCHNSGPSLFSLLGSELGTYSEASPAGTTTTTSSSPSSSSLSHQPQTRQHIILAAEAYRLCSLLQLHQTFPDLVAQRMPQYVCHRSGAVPDEAWLQPLALHITGILESIPASSGMRCLQPLLCICAASGLRLSQPSSSATSETADASEMATDVGETNSWESCGRDRGCSSNKSSREDTTHEPIYNLTAPPLPLATTYYWEGFLPSASLFQSPSGSFDGISDSDGSSSIHSSPPSAFTTDTAVPYVTSPSRDMPSASPMYYGSSSPPSDSQSPASPSSSPSYITAYPFSPSFSAAASTNVGATPPPPDQPRNVQDARVFLRQRIRELQQVLPEKPLVVAGDLLEEMWSAMDVYRDDSLAEGSNGNDDDGGVGHARSGGASTGSAGGARGGRGWGGPHWLDLMSMSRFQSVFG</sequence>
<dbReference type="Gene3D" id="4.10.240.10">
    <property type="entry name" value="Zn(2)-C6 fungal-type DNA-binding domain"/>
    <property type="match status" value="1"/>
</dbReference>
<dbReference type="GO" id="GO:0045944">
    <property type="term" value="P:positive regulation of transcription by RNA polymerase II"/>
    <property type="evidence" value="ECO:0007669"/>
    <property type="project" value="TreeGrafter"/>
</dbReference>
<dbReference type="OrthoDB" id="406634at2759"/>
<feature type="domain" description="Zn(2)-C6 fungal-type" evidence="4">
    <location>
        <begin position="10"/>
        <end position="38"/>
    </location>
</feature>
<keyword evidence="2" id="KW-0539">Nucleus</keyword>
<feature type="compositionally biased region" description="Low complexity" evidence="3">
    <location>
        <begin position="821"/>
        <end position="848"/>
    </location>
</feature>
<dbReference type="RefSeq" id="XP_046017775.1">
    <property type="nucleotide sequence ID" value="XM_046160738.1"/>
</dbReference>
<feature type="compositionally biased region" description="Basic and acidic residues" evidence="3">
    <location>
        <begin position="730"/>
        <end position="748"/>
    </location>
</feature>
<dbReference type="PROSITE" id="PS50048">
    <property type="entry name" value="ZN2_CY6_FUNGAL_2"/>
    <property type="match status" value="1"/>
</dbReference>
<dbReference type="GO" id="GO:0000981">
    <property type="term" value="F:DNA-binding transcription factor activity, RNA polymerase II-specific"/>
    <property type="evidence" value="ECO:0007669"/>
    <property type="project" value="InterPro"/>
</dbReference>
<dbReference type="GO" id="GO:0000976">
    <property type="term" value="F:transcription cis-regulatory region binding"/>
    <property type="evidence" value="ECO:0007669"/>
    <property type="project" value="TreeGrafter"/>
</dbReference>
<reference evidence="5" key="1">
    <citation type="journal article" date="2021" name="Nat. Commun.">
        <title>Genetic determinants of endophytism in the Arabidopsis root mycobiome.</title>
        <authorList>
            <person name="Mesny F."/>
            <person name="Miyauchi S."/>
            <person name="Thiergart T."/>
            <person name="Pickel B."/>
            <person name="Atanasova L."/>
            <person name="Karlsson M."/>
            <person name="Huettel B."/>
            <person name="Barry K.W."/>
            <person name="Haridas S."/>
            <person name="Chen C."/>
            <person name="Bauer D."/>
            <person name="Andreopoulos W."/>
            <person name="Pangilinan J."/>
            <person name="LaButti K."/>
            <person name="Riley R."/>
            <person name="Lipzen A."/>
            <person name="Clum A."/>
            <person name="Drula E."/>
            <person name="Henrissat B."/>
            <person name="Kohler A."/>
            <person name="Grigoriev I.V."/>
            <person name="Martin F.M."/>
            <person name="Hacquard S."/>
        </authorList>
    </citation>
    <scope>NUCLEOTIDE SEQUENCE</scope>
    <source>
        <strain evidence="5">MPI-CAGE-CH-0230</strain>
    </source>
</reference>
<feature type="region of interest" description="Disordered" evidence="3">
    <location>
        <begin position="925"/>
        <end position="958"/>
    </location>
</feature>
<dbReference type="PANTHER" id="PTHR37534">
    <property type="entry name" value="TRANSCRIPTIONAL ACTIVATOR PROTEIN UGA3"/>
    <property type="match status" value="1"/>
</dbReference>
<comment type="subcellular location">
    <subcellularLocation>
        <location evidence="1">Nucleus</location>
    </subcellularLocation>
</comment>
<accession>A0A9P9BVM6</accession>
<dbReference type="Proteomes" id="UP000756346">
    <property type="component" value="Unassembled WGS sequence"/>
</dbReference>
<dbReference type="CDD" id="cd00067">
    <property type="entry name" value="GAL4"/>
    <property type="match status" value="1"/>
</dbReference>
<feature type="compositionally biased region" description="Low complexity" evidence="3">
    <location>
        <begin position="596"/>
        <end position="610"/>
    </location>
</feature>
<feature type="region of interest" description="Disordered" evidence="3">
    <location>
        <begin position="704"/>
        <end position="751"/>
    </location>
</feature>
<dbReference type="EMBL" id="JAGTJQ010000001">
    <property type="protein sequence ID" value="KAH7039720.1"/>
    <property type="molecule type" value="Genomic_DNA"/>
</dbReference>
<feature type="compositionally biased region" description="Low complexity" evidence="3">
    <location>
        <begin position="786"/>
        <end position="802"/>
    </location>
</feature>
<feature type="compositionally biased region" description="Low complexity" evidence="3">
    <location>
        <begin position="704"/>
        <end position="719"/>
    </location>
</feature>
<dbReference type="GO" id="GO:0005634">
    <property type="term" value="C:nucleus"/>
    <property type="evidence" value="ECO:0007669"/>
    <property type="project" value="UniProtKB-SubCell"/>
</dbReference>
<dbReference type="InterPro" id="IPR036864">
    <property type="entry name" value="Zn2-C6_fun-type_DNA-bd_sf"/>
</dbReference>
<dbReference type="GO" id="GO:0008270">
    <property type="term" value="F:zinc ion binding"/>
    <property type="evidence" value="ECO:0007669"/>
    <property type="project" value="InterPro"/>
</dbReference>
<dbReference type="PROSITE" id="PS00463">
    <property type="entry name" value="ZN2_CY6_FUNGAL_1"/>
    <property type="match status" value="1"/>
</dbReference>
<gene>
    <name evidence="5" type="ORF">B0I36DRAFT_378859</name>
</gene>
<dbReference type="PANTHER" id="PTHR37534:SF11">
    <property type="entry name" value="ZN(II)2CYS6 TRANSCRIPTION FACTOR (EUROFUNG)"/>
    <property type="match status" value="1"/>
</dbReference>
<dbReference type="Pfam" id="PF00172">
    <property type="entry name" value="Zn_clus"/>
    <property type="match status" value="1"/>
</dbReference>
<comment type="caution">
    <text evidence="5">The sequence shown here is derived from an EMBL/GenBank/DDBJ whole genome shotgun (WGS) entry which is preliminary data.</text>
</comment>
<dbReference type="InterPro" id="IPR021858">
    <property type="entry name" value="Fun_TF"/>
</dbReference>
<feature type="compositionally biased region" description="Gly residues" evidence="3">
    <location>
        <begin position="946"/>
        <end position="958"/>
    </location>
</feature>
<organism evidence="5 6">
    <name type="scientific">Microdochium trichocladiopsis</name>
    <dbReference type="NCBI Taxonomy" id="1682393"/>
    <lineage>
        <taxon>Eukaryota</taxon>
        <taxon>Fungi</taxon>
        <taxon>Dikarya</taxon>
        <taxon>Ascomycota</taxon>
        <taxon>Pezizomycotina</taxon>
        <taxon>Sordariomycetes</taxon>
        <taxon>Xylariomycetidae</taxon>
        <taxon>Xylariales</taxon>
        <taxon>Microdochiaceae</taxon>
        <taxon>Microdochium</taxon>
    </lineage>
</organism>
<evidence type="ECO:0000256" key="3">
    <source>
        <dbReference type="SAM" id="MobiDB-lite"/>
    </source>
</evidence>
<dbReference type="SMART" id="SM00066">
    <property type="entry name" value="GAL4"/>
    <property type="match status" value="1"/>
</dbReference>
<protein>
    <recommendedName>
        <fullName evidence="4">Zn(2)-C6 fungal-type domain-containing protein</fullName>
    </recommendedName>
</protein>
<keyword evidence="6" id="KW-1185">Reference proteome</keyword>
<evidence type="ECO:0000313" key="6">
    <source>
        <dbReference type="Proteomes" id="UP000756346"/>
    </source>
</evidence>
<feature type="region of interest" description="Disordered" evidence="3">
    <location>
        <begin position="786"/>
        <end position="848"/>
    </location>
</feature>